<dbReference type="EMBL" id="JACEIK010005521">
    <property type="protein sequence ID" value="MCE0481709.1"/>
    <property type="molecule type" value="Genomic_DNA"/>
</dbReference>
<protein>
    <recommendedName>
        <fullName evidence="3">Alpha/beta hydrolase</fullName>
    </recommendedName>
</protein>
<evidence type="ECO:0000313" key="2">
    <source>
        <dbReference type="Proteomes" id="UP000823775"/>
    </source>
</evidence>
<name>A0ABS8VPJ7_DATST</name>
<organism evidence="1 2">
    <name type="scientific">Datura stramonium</name>
    <name type="common">Jimsonweed</name>
    <name type="synonym">Common thornapple</name>
    <dbReference type="NCBI Taxonomy" id="4076"/>
    <lineage>
        <taxon>Eukaryota</taxon>
        <taxon>Viridiplantae</taxon>
        <taxon>Streptophyta</taxon>
        <taxon>Embryophyta</taxon>
        <taxon>Tracheophyta</taxon>
        <taxon>Spermatophyta</taxon>
        <taxon>Magnoliopsida</taxon>
        <taxon>eudicotyledons</taxon>
        <taxon>Gunneridae</taxon>
        <taxon>Pentapetalae</taxon>
        <taxon>asterids</taxon>
        <taxon>lamiids</taxon>
        <taxon>Solanales</taxon>
        <taxon>Solanaceae</taxon>
        <taxon>Solanoideae</taxon>
        <taxon>Datureae</taxon>
        <taxon>Datura</taxon>
    </lineage>
</organism>
<comment type="caution">
    <text evidence="1">The sequence shown here is derived from an EMBL/GenBank/DDBJ whole genome shotgun (WGS) entry which is preliminary data.</text>
</comment>
<evidence type="ECO:0008006" key="3">
    <source>
        <dbReference type="Google" id="ProtNLM"/>
    </source>
</evidence>
<feature type="non-terminal residue" evidence="1">
    <location>
        <position position="53"/>
    </location>
</feature>
<gene>
    <name evidence="1" type="ORF">HAX54_039688</name>
</gene>
<feature type="non-terminal residue" evidence="1">
    <location>
        <position position="1"/>
    </location>
</feature>
<keyword evidence="2" id="KW-1185">Reference proteome</keyword>
<reference evidence="1 2" key="1">
    <citation type="journal article" date="2021" name="BMC Genomics">
        <title>Datura genome reveals duplications of psychoactive alkaloid biosynthetic genes and high mutation rate following tissue culture.</title>
        <authorList>
            <person name="Rajewski A."/>
            <person name="Carter-House D."/>
            <person name="Stajich J."/>
            <person name="Litt A."/>
        </authorList>
    </citation>
    <scope>NUCLEOTIDE SEQUENCE [LARGE SCALE GENOMIC DNA]</scope>
    <source>
        <strain evidence="1">AR-01</strain>
    </source>
</reference>
<accession>A0ABS8VPJ7</accession>
<sequence length="53" mass="5664">AIGDSPTGCDINSKIAVELPILVITPGSNHHISVSPDETPVSIRKMMIRRPAQ</sequence>
<proteinExistence type="predicted"/>
<dbReference type="Proteomes" id="UP000823775">
    <property type="component" value="Unassembled WGS sequence"/>
</dbReference>
<evidence type="ECO:0000313" key="1">
    <source>
        <dbReference type="EMBL" id="MCE0481709.1"/>
    </source>
</evidence>